<dbReference type="PROSITE" id="PS51347">
    <property type="entry name" value="PHOSPHOTRIESTERASE_2"/>
    <property type="match status" value="1"/>
</dbReference>
<feature type="binding site" evidence="4">
    <location>
        <position position="172"/>
    </location>
    <ligand>
        <name>Zn(2+)</name>
        <dbReference type="ChEBI" id="CHEBI:29105"/>
        <label>2</label>
    </ligand>
</feature>
<dbReference type="GO" id="GO:0016787">
    <property type="term" value="F:hydrolase activity"/>
    <property type="evidence" value="ECO:0007669"/>
    <property type="project" value="UniProtKB-KW"/>
</dbReference>
<evidence type="ECO:0000313" key="6">
    <source>
        <dbReference type="EMBL" id="EGG29665.1"/>
    </source>
</evidence>
<comment type="caution">
    <text evidence="6">The sequence shown here is derived from an EMBL/GenBank/DDBJ whole genome shotgun (WGS) entry which is preliminary data.</text>
</comment>
<dbReference type="Pfam" id="PF02126">
    <property type="entry name" value="PTE"/>
    <property type="match status" value="1"/>
</dbReference>
<accession>F3L1Y7</accession>
<gene>
    <name evidence="6" type="ORF">IMCC3088_1477</name>
</gene>
<dbReference type="STRING" id="2518989.IMCC3088_1477"/>
<organism evidence="6 7">
    <name type="scientific">Aequoribacter fuscus</name>
    <dbReference type="NCBI Taxonomy" id="2518989"/>
    <lineage>
        <taxon>Bacteria</taxon>
        <taxon>Pseudomonadati</taxon>
        <taxon>Pseudomonadota</taxon>
        <taxon>Gammaproteobacteria</taxon>
        <taxon>Cellvibrionales</taxon>
        <taxon>Halieaceae</taxon>
        <taxon>Aequoribacter</taxon>
    </lineage>
</organism>
<feature type="modified residue" description="N6-carboxylysine" evidence="3 5">
    <location>
        <position position="139"/>
    </location>
</feature>
<dbReference type="EMBL" id="AEIG01000037">
    <property type="protein sequence ID" value="EGG29665.1"/>
    <property type="molecule type" value="Genomic_DNA"/>
</dbReference>
<feature type="binding site" description="via carbamate group" evidence="4">
    <location>
        <position position="139"/>
    </location>
    <ligand>
        <name>Zn(2+)</name>
        <dbReference type="ChEBI" id="CHEBI:29105"/>
        <label>1</label>
    </ligand>
</feature>
<sequence>MAKIQSVLGGLDSDKLGKTLVHEHALIGFPGWFLDSRQPKFKRDEALVRVCAAFEQLKDYGVQTVIDPCPSDIGRDVDFYAEIATRTGIQLICAAGVYYEAAGQPFTFRLLEEEAITEIFVKELQDGVGETGIRPGIVKIASGEPTMSEYERKIIRAASKAAAIAGVPVLSHTESCHCGHEQVDLVTGAGVCPHNFVVGHSDGTEDIEYQKSLADKGVFVGFDRFGLDIEVPDEIRIRNFKALVDAGYRDSLLMSHDYVNCWQGGPPGIPPGVSTSEILPHWNMTHIFERIIPQLKAQGMTDADFDQILCGNTQRFLTVEPS</sequence>
<dbReference type="OrthoDB" id="9795018at2"/>
<dbReference type="Proteomes" id="UP000005615">
    <property type="component" value="Unassembled WGS sequence"/>
</dbReference>
<dbReference type="PANTHER" id="PTHR10819">
    <property type="entry name" value="PHOSPHOTRIESTERASE-RELATED"/>
    <property type="match status" value="1"/>
</dbReference>
<evidence type="ECO:0000313" key="7">
    <source>
        <dbReference type="Proteomes" id="UP000005615"/>
    </source>
</evidence>
<evidence type="ECO:0000256" key="1">
    <source>
        <dbReference type="ARBA" id="ARBA00022723"/>
    </source>
</evidence>
<dbReference type="PANTHER" id="PTHR10819:SF3">
    <property type="entry name" value="PHOSPHOTRIESTERASE-RELATED PROTEIN"/>
    <property type="match status" value="1"/>
</dbReference>
<dbReference type="Gene3D" id="3.20.20.140">
    <property type="entry name" value="Metal-dependent hydrolases"/>
    <property type="match status" value="1"/>
</dbReference>
<feature type="binding site" description="via carbamate group" evidence="4">
    <location>
        <position position="139"/>
    </location>
    <ligand>
        <name>Zn(2+)</name>
        <dbReference type="ChEBI" id="CHEBI:29105"/>
        <label>2</label>
    </ligand>
</feature>
<dbReference type="GO" id="GO:0008270">
    <property type="term" value="F:zinc ion binding"/>
    <property type="evidence" value="ECO:0007669"/>
    <property type="project" value="InterPro"/>
</dbReference>
<evidence type="ECO:0000256" key="3">
    <source>
        <dbReference type="PIRSR" id="PIRSR601559-50"/>
    </source>
</evidence>
<keyword evidence="2" id="KW-0378">Hydrolase</keyword>
<proteinExistence type="inferred from homology"/>
<dbReference type="InterPro" id="IPR001559">
    <property type="entry name" value="Phosphotriesterase"/>
</dbReference>
<reference evidence="6 7" key="1">
    <citation type="journal article" date="2011" name="J. Bacteriol.">
        <title>Genome sequence of strain IMCC3088, a proteorhodopsin-containing marine bacterium belonging to the OM60/NOR5 clade.</title>
        <authorList>
            <person name="Jang Y."/>
            <person name="Oh H.M."/>
            <person name="Kang I."/>
            <person name="Lee K."/>
            <person name="Yang S.J."/>
            <person name="Cho J.C."/>
        </authorList>
    </citation>
    <scope>NUCLEOTIDE SEQUENCE [LARGE SCALE GENOMIC DNA]</scope>
    <source>
        <strain evidence="6 7">IMCC3088</strain>
    </source>
</reference>
<evidence type="ECO:0000256" key="4">
    <source>
        <dbReference type="PIRSR" id="PIRSR601559-51"/>
    </source>
</evidence>
<evidence type="ECO:0000256" key="2">
    <source>
        <dbReference type="ARBA" id="ARBA00022801"/>
    </source>
</evidence>
<keyword evidence="7" id="KW-1185">Reference proteome</keyword>
<protein>
    <submittedName>
        <fullName evidence="6">Phosphotriesterase</fullName>
    </submittedName>
</protein>
<name>F3L1Y7_9GAMM</name>
<dbReference type="RefSeq" id="WP_009575774.1">
    <property type="nucleotide sequence ID" value="NZ_AEIG01000037.1"/>
</dbReference>
<feature type="binding site" evidence="4">
    <location>
        <position position="22"/>
    </location>
    <ligand>
        <name>Zn(2+)</name>
        <dbReference type="ChEBI" id="CHEBI:29105"/>
        <label>1</label>
    </ligand>
</feature>
<keyword evidence="1 4" id="KW-0479">Metal-binding</keyword>
<dbReference type="SUPFAM" id="SSF51556">
    <property type="entry name" value="Metallo-dependent hydrolases"/>
    <property type="match status" value="1"/>
</dbReference>
<feature type="binding site" evidence="4">
    <location>
        <position position="257"/>
    </location>
    <ligand>
        <name>Zn(2+)</name>
        <dbReference type="ChEBI" id="CHEBI:29105"/>
        <label>1</label>
    </ligand>
</feature>
<dbReference type="InterPro" id="IPR032466">
    <property type="entry name" value="Metal_Hydrolase"/>
</dbReference>
<evidence type="ECO:0000256" key="5">
    <source>
        <dbReference type="PROSITE-ProRule" id="PRU00679"/>
    </source>
</evidence>
<dbReference type="eggNOG" id="COG1735">
    <property type="taxonomic scope" value="Bacteria"/>
</dbReference>
<comment type="similarity">
    <text evidence="5">Belongs to the metallo-dependent hydrolases superfamily. Phosphotriesterase family.</text>
</comment>
<dbReference type="AlphaFoldDB" id="F3L1Y7"/>
<feature type="binding site" evidence="4">
    <location>
        <position position="200"/>
    </location>
    <ligand>
        <name>Zn(2+)</name>
        <dbReference type="ChEBI" id="CHEBI:29105"/>
        <label>2</label>
    </ligand>
</feature>
<feature type="binding site" evidence="4">
    <location>
        <position position="24"/>
    </location>
    <ligand>
        <name>Zn(2+)</name>
        <dbReference type="ChEBI" id="CHEBI:29105"/>
        <label>1</label>
    </ligand>
</feature>
<comment type="cofactor">
    <cofactor evidence="4">
        <name>a divalent metal cation</name>
        <dbReference type="ChEBI" id="CHEBI:60240"/>
    </cofactor>
    <text evidence="4">Binds 2 divalent metal cations per subunit.</text>
</comment>